<organism evidence="1 2">
    <name type="scientific">Leptospira yanagawae serovar Saopaulo str. Sao Paulo = ATCC 700523</name>
    <dbReference type="NCBI Taxonomy" id="1249483"/>
    <lineage>
        <taxon>Bacteria</taxon>
        <taxon>Pseudomonadati</taxon>
        <taxon>Spirochaetota</taxon>
        <taxon>Spirochaetia</taxon>
        <taxon>Leptospirales</taxon>
        <taxon>Leptospiraceae</taxon>
        <taxon>Leptospira</taxon>
    </lineage>
</organism>
<dbReference type="AlphaFoldDB" id="A0A5E8HGT8"/>
<accession>A0A5E8HGT8</accession>
<proteinExistence type="predicted"/>
<dbReference type="STRING" id="1249483.LEP1GSC202_1954"/>
<sequence length="46" mass="5415">MWIQGDRVWPKGNPNMPKISVCFEYKENLFFLSYGRINGLPKIGNR</sequence>
<evidence type="ECO:0000313" key="2">
    <source>
        <dbReference type="Proteomes" id="UP000013996"/>
    </source>
</evidence>
<protein>
    <submittedName>
        <fullName evidence="1">Uncharacterized protein</fullName>
    </submittedName>
</protein>
<name>A0A5E8HGT8_9LEPT</name>
<dbReference type="EMBL" id="AOGX02000015">
    <property type="protein sequence ID" value="EOQ89838.1"/>
    <property type="molecule type" value="Genomic_DNA"/>
</dbReference>
<evidence type="ECO:0000313" key="1">
    <source>
        <dbReference type="EMBL" id="EOQ89838.1"/>
    </source>
</evidence>
<comment type="caution">
    <text evidence="1">The sequence shown here is derived from an EMBL/GenBank/DDBJ whole genome shotgun (WGS) entry which is preliminary data.</text>
</comment>
<dbReference type="Proteomes" id="UP000013996">
    <property type="component" value="Unassembled WGS sequence"/>
</dbReference>
<gene>
    <name evidence="1" type="ORF">LEP1GSC202_1954</name>
</gene>
<reference evidence="1 2" key="1">
    <citation type="submission" date="2013-04" db="EMBL/GenBank/DDBJ databases">
        <authorList>
            <person name="Harkins D.M."/>
            <person name="Durkin A.S."/>
            <person name="Brinkac L.M."/>
            <person name="Haft D.H."/>
            <person name="Selengut J.D."/>
            <person name="Sanka R."/>
            <person name="DePew J."/>
            <person name="Purushe J."/>
            <person name="Hartskeerl R.A."/>
            <person name="Ahmed A."/>
            <person name="van der Linden H."/>
            <person name="Goris M.G.A."/>
            <person name="Vinetz J.M."/>
            <person name="Sutton G.G."/>
            <person name="Nierman W.C."/>
            <person name="Fouts D.E."/>
        </authorList>
    </citation>
    <scope>NUCLEOTIDE SEQUENCE [LARGE SCALE GENOMIC DNA]</scope>
    <source>
        <strain evidence="1 2">Sao Paulo</strain>
    </source>
</reference>